<dbReference type="GO" id="GO:0008175">
    <property type="term" value="F:tRNA methyltransferase activity"/>
    <property type="evidence" value="ECO:0007669"/>
    <property type="project" value="TreeGrafter"/>
</dbReference>
<dbReference type="InterPro" id="IPR015915">
    <property type="entry name" value="Kelch-typ_b-propeller"/>
</dbReference>
<dbReference type="SUPFAM" id="SSF53335">
    <property type="entry name" value="S-adenosyl-L-methionine-dependent methyltransferases"/>
    <property type="match status" value="1"/>
</dbReference>
<evidence type="ECO:0000256" key="4">
    <source>
        <dbReference type="PROSITE-ProRule" id="PRU00339"/>
    </source>
</evidence>
<keyword evidence="3" id="KW-0949">S-adenosyl-L-methionine</keyword>
<dbReference type="SUPFAM" id="SSF117281">
    <property type="entry name" value="Kelch motif"/>
    <property type="match status" value="1"/>
</dbReference>
<evidence type="ECO:0000313" key="5">
    <source>
        <dbReference type="EMBL" id="CAD7277791.1"/>
    </source>
</evidence>
<dbReference type="Pfam" id="PF24681">
    <property type="entry name" value="Kelch_KLHDC2_KLHL20_DRC7"/>
    <property type="match status" value="1"/>
</dbReference>
<evidence type="ECO:0000256" key="2">
    <source>
        <dbReference type="ARBA" id="ARBA00010703"/>
    </source>
</evidence>
<dbReference type="Gene3D" id="2.120.10.80">
    <property type="entry name" value="Kelch-type beta propeller"/>
    <property type="match status" value="2"/>
</dbReference>
<dbReference type="SMART" id="SM00028">
    <property type="entry name" value="TPR"/>
    <property type="match status" value="3"/>
</dbReference>
<dbReference type="Gene3D" id="3.40.50.150">
    <property type="entry name" value="Vaccinia Virus protein VP39"/>
    <property type="match status" value="2"/>
</dbReference>
<dbReference type="UniPathway" id="UPA00375"/>
<dbReference type="InterPro" id="IPR011990">
    <property type="entry name" value="TPR-like_helical_dom_sf"/>
</dbReference>
<sequence length="636" mass="71054">MPPTSTAQVIGTNDSCTVSKASMAAHGYSDDPCVQFFVSKPSRRAPLIHLGYFARMKALEQCIIKCLQVVRQHFQWLAQNLRDSAFILYEQIRPDDGFGQVMMNHFSSLGSPLLNVAHYPDIDSQQRRFKDVGWNTVVACDLSTYWDQCVSLNDKTRIGALEPFDEFEEFWLKCMHYILVSAGCGELGTAMALNAFADSPEESSIPVEKIFLVLEEKRDLVLSRFSHCAAQVREKVFFFGGFGLGPGDRHSRLDSFGILNTETFRVEPCNVIWKDPKVARLSARMVAVPLEQSLIIIGGRRSPSQLFPEVLRLRWENNETICEVVSVNPLAERWRHVACWIFLSDAVQGIFVHGGKNSDQLFGDTWLLTNDFQSWKSLNVEVGQRPCARHSHSVCCDDGVNFSSVFISGGIGEDHHILSDVWKFSGFDKTWKILNIHGLQERIARSAVIMTSARDRAVLNTIFNPLLPVGELDEADLVLKDVQDESEAFGSANALEVEGILAAENGNLEKGLECFEKAILLAPEHPAAYNNRAQVFQLLGRTDEALRDLNKAIELSRGEGRSGCQALTQRGCIMRKLGRDEDARSDFEAAACLGNPFAKTQMVQLNPYAALCNKMLSEAMFKLRDPFDDAQENPSA</sequence>
<dbReference type="SUPFAM" id="SSF48452">
    <property type="entry name" value="TPR-like"/>
    <property type="match status" value="1"/>
</dbReference>
<evidence type="ECO:0000313" key="6">
    <source>
        <dbReference type="Proteomes" id="UP000678499"/>
    </source>
</evidence>
<evidence type="ECO:0008006" key="7">
    <source>
        <dbReference type="Google" id="ProtNLM"/>
    </source>
</evidence>
<comment type="similarity">
    <text evidence="2">Belongs to the methyltransferase superfamily. LCMT family.</text>
</comment>
<dbReference type="OrthoDB" id="539634at2759"/>
<dbReference type="InterPro" id="IPR029063">
    <property type="entry name" value="SAM-dependent_MTases_sf"/>
</dbReference>
<dbReference type="PROSITE" id="PS50005">
    <property type="entry name" value="TPR"/>
    <property type="match status" value="2"/>
</dbReference>
<dbReference type="AlphaFoldDB" id="A0A7R9BPI9"/>
<keyword evidence="4" id="KW-0802">TPR repeat</keyword>
<gene>
    <name evidence="5" type="ORF">NMOB1V02_LOCUS5514</name>
</gene>
<feature type="repeat" description="TPR" evidence="4">
    <location>
        <begin position="526"/>
        <end position="559"/>
    </location>
</feature>
<keyword evidence="6" id="KW-1185">Reference proteome</keyword>
<evidence type="ECO:0000256" key="1">
    <source>
        <dbReference type="ARBA" id="ARBA00004797"/>
    </source>
</evidence>
<dbReference type="EMBL" id="CAJPEX010001011">
    <property type="protein sequence ID" value="CAG0917943.1"/>
    <property type="molecule type" value="Genomic_DNA"/>
</dbReference>
<dbReference type="PANTHER" id="PTHR46529:SF1">
    <property type="entry name" value="TRNA WYBUTOSINE-SYNTHESIZING PROTEIN 4"/>
    <property type="match status" value="1"/>
</dbReference>
<feature type="repeat" description="TPR" evidence="4">
    <location>
        <begin position="492"/>
        <end position="525"/>
    </location>
</feature>
<name>A0A7R9BPI9_9CRUS</name>
<dbReference type="Proteomes" id="UP000678499">
    <property type="component" value="Unassembled WGS sequence"/>
</dbReference>
<dbReference type="GO" id="GO:0030488">
    <property type="term" value="P:tRNA methylation"/>
    <property type="evidence" value="ECO:0007669"/>
    <property type="project" value="TreeGrafter"/>
</dbReference>
<accession>A0A7R9BPI9</accession>
<dbReference type="PANTHER" id="PTHR46529">
    <property type="entry name" value="TRNA WYBUTOSINE-SYNTHESIZING PROTEIN 4"/>
    <property type="match status" value="1"/>
</dbReference>
<organism evidence="5">
    <name type="scientific">Notodromas monacha</name>
    <dbReference type="NCBI Taxonomy" id="399045"/>
    <lineage>
        <taxon>Eukaryota</taxon>
        <taxon>Metazoa</taxon>
        <taxon>Ecdysozoa</taxon>
        <taxon>Arthropoda</taxon>
        <taxon>Crustacea</taxon>
        <taxon>Oligostraca</taxon>
        <taxon>Ostracoda</taxon>
        <taxon>Podocopa</taxon>
        <taxon>Podocopida</taxon>
        <taxon>Cypridocopina</taxon>
        <taxon>Cypridoidea</taxon>
        <taxon>Cyprididae</taxon>
        <taxon>Notodromas</taxon>
    </lineage>
</organism>
<dbReference type="GO" id="GO:0031591">
    <property type="term" value="P:wybutosine biosynthetic process"/>
    <property type="evidence" value="ECO:0007669"/>
    <property type="project" value="TreeGrafter"/>
</dbReference>
<proteinExistence type="inferred from homology"/>
<protein>
    <recommendedName>
        <fullName evidence="7">Tetratricopeptide repeat protein</fullName>
    </recommendedName>
</protein>
<dbReference type="EMBL" id="OA883048">
    <property type="protein sequence ID" value="CAD7277791.1"/>
    <property type="molecule type" value="Genomic_DNA"/>
</dbReference>
<reference evidence="5" key="1">
    <citation type="submission" date="2020-11" db="EMBL/GenBank/DDBJ databases">
        <authorList>
            <person name="Tran Van P."/>
        </authorList>
    </citation>
    <scope>NUCLEOTIDE SEQUENCE</scope>
</reference>
<dbReference type="InterPro" id="IPR019734">
    <property type="entry name" value="TPR_rpt"/>
</dbReference>
<evidence type="ECO:0000256" key="3">
    <source>
        <dbReference type="ARBA" id="ARBA00022691"/>
    </source>
</evidence>
<dbReference type="Pfam" id="PF13371">
    <property type="entry name" value="TPR_9"/>
    <property type="match status" value="1"/>
</dbReference>
<dbReference type="Gene3D" id="1.25.40.10">
    <property type="entry name" value="Tetratricopeptide repeat domain"/>
    <property type="match status" value="1"/>
</dbReference>
<comment type="pathway">
    <text evidence="1">tRNA modification; wybutosine-tRNA(Phe) biosynthesis.</text>
</comment>